<dbReference type="EMBL" id="FODS01000002">
    <property type="protein sequence ID" value="SEO14496.1"/>
    <property type="molecule type" value="Genomic_DNA"/>
</dbReference>
<dbReference type="OrthoDB" id="6172634at2"/>
<sequence length="77" mass="7878">MPLPTDIAGTAALSICESLLLAMNDSKILPEKEIVGILQDAAAAHEFAPGGDQAEMHAAVAALINGILAGGNSVRRR</sequence>
<protein>
    <submittedName>
        <fullName evidence="1">Uncharacterized protein</fullName>
    </submittedName>
</protein>
<proteinExistence type="predicted"/>
<dbReference type="RefSeq" id="WP_093114962.1">
    <property type="nucleotide sequence ID" value="NZ_FODS01000002.1"/>
</dbReference>
<gene>
    <name evidence="1" type="ORF">SAMN04490248_1025</name>
</gene>
<name>A0A1H8MBG9_9RHOB</name>
<accession>A0A1H8MBG9</accession>
<reference evidence="1 2" key="1">
    <citation type="submission" date="2016-10" db="EMBL/GenBank/DDBJ databases">
        <authorList>
            <person name="de Groot N.N."/>
        </authorList>
    </citation>
    <scope>NUCLEOTIDE SEQUENCE [LARGE SCALE GENOMIC DNA]</scope>
    <source>
        <strain evidence="1 2">DSM 27842</strain>
    </source>
</reference>
<dbReference type="AlphaFoldDB" id="A0A1H8MBG9"/>
<dbReference type="Proteomes" id="UP000198893">
    <property type="component" value="Unassembled WGS sequence"/>
</dbReference>
<organism evidence="1 2">
    <name type="scientific">Salinihabitans flavidus</name>
    <dbReference type="NCBI Taxonomy" id="569882"/>
    <lineage>
        <taxon>Bacteria</taxon>
        <taxon>Pseudomonadati</taxon>
        <taxon>Pseudomonadota</taxon>
        <taxon>Alphaproteobacteria</taxon>
        <taxon>Rhodobacterales</taxon>
        <taxon>Roseobacteraceae</taxon>
        <taxon>Salinihabitans</taxon>
    </lineage>
</organism>
<evidence type="ECO:0000313" key="2">
    <source>
        <dbReference type="Proteomes" id="UP000198893"/>
    </source>
</evidence>
<dbReference type="STRING" id="569882.SAMN04490248_1025"/>
<keyword evidence="2" id="KW-1185">Reference proteome</keyword>
<evidence type="ECO:0000313" key="1">
    <source>
        <dbReference type="EMBL" id="SEO14496.1"/>
    </source>
</evidence>